<dbReference type="PANTHER" id="PTHR30349:SF41">
    <property type="entry name" value="INTEGRASE_RECOMBINASE PROTEIN MJ0367-RELATED"/>
    <property type="match status" value="1"/>
</dbReference>
<dbReference type="InterPro" id="IPR050090">
    <property type="entry name" value="Tyrosine_recombinase_XerCD"/>
</dbReference>
<evidence type="ECO:0000256" key="5">
    <source>
        <dbReference type="ARBA" id="ARBA00023172"/>
    </source>
</evidence>
<gene>
    <name evidence="9" type="ORF">Ctaglu_33930</name>
</gene>
<dbReference type="Gene3D" id="1.10.443.10">
    <property type="entry name" value="Intergrase catalytic core"/>
    <property type="match status" value="1"/>
</dbReference>
<evidence type="ECO:0000256" key="2">
    <source>
        <dbReference type="ARBA" id="ARBA00008857"/>
    </source>
</evidence>
<dbReference type="InterPro" id="IPR013762">
    <property type="entry name" value="Integrase-like_cat_sf"/>
</dbReference>
<dbReference type="GO" id="GO:0006310">
    <property type="term" value="P:DNA recombination"/>
    <property type="evidence" value="ECO:0007669"/>
    <property type="project" value="UniProtKB-KW"/>
</dbReference>
<dbReference type="OrthoDB" id="9801717at2"/>
<dbReference type="InterPro" id="IPR010998">
    <property type="entry name" value="Integrase_recombinase_N"/>
</dbReference>
<organism evidence="9 10">
    <name type="scientific">Clostridium tagluense</name>
    <dbReference type="NCBI Taxonomy" id="360422"/>
    <lineage>
        <taxon>Bacteria</taxon>
        <taxon>Bacillati</taxon>
        <taxon>Bacillota</taxon>
        <taxon>Clostridia</taxon>
        <taxon>Eubacteriales</taxon>
        <taxon>Clostridiaceae</taxon>
        <taxon>Clostridium</taxon>
    </lineage>
</organism>
<dbReference type="Pfam" id="PF00589">
    <property type="entry name" value="Phage_integrase"/>
    <property type="match status" value="1"/>
</dbReference>
<dbReference type="InterPro" id="IPR044068">
    <property type="entry name" value="CB"/>
</dbReference>
<feature type="domain" description="Core-binding (CB)" evidence="8">
    <location>
        <begin position="1"/>
        <end position="80"/>
    </location>
</feature>
<protein>
    <submittedName>
        <fullName evidence="9">Integrase</fullName>
    </submittedName>
</protein>
<feature type="domain" description="Tyr recombinase" evidence="7">
    <location>
        <begin position="95"/>
        <end position="268"/>
    </location>
</feature>
<comment type="caution">
    <text evidence="9">The sequence shown here is derived from an EMBL/GenBank/DDBJ whole genome shotgun (WGS) entry which is preliminary data.</text>
</comment>
<proteinExistence type="inferred from homology"/>
<keyword evidence="4 6" id="KW-0238">DNA-binding</keyword>
<evidence type="ECO:0000256" key="3">
    <source>
        <dbReference type="ARBA" id="ARBA00022908"/>
    </source>
</evidence>
<evidence type="ECO:0000256" key="1">
    <source>
        <dbReference type="ARBA" id="ARBA00003283"/>
    </source>
</evidence>
<accession>A0A401UQH2</accession>
<dbReference type="RefSeq" id="WP_125003872.1">
    <property type="nucleotide sequence ID" value="NZ_BHYK01000021.1"/>
</dbReference>
<evidence type="ECO:0000256" key="4">
    <source>
        <dbReference type="ARBA" id="ARBA00023125"/>
    </source>
</evidence>
<name>A0A401UQH2_9CLOT</name>
<evidence type="ECO:0000313" key="9">
    <source>
        <dbReference type="EMBL" id="GCD11770.1"/>
    </source>
</evidence>
<dbReference type="Gene3D" id="1.10.150.130">
    <property type="match status" value="1"/>
</dbReference>
<dbReference type="PROSITE" id="PS51900">
    <property type="entry name" value="CB"/>
    <property type="match status" value="1"/>
</dbReference>
<keyword evidence="5" id="KW-0233">DNA recombination</keyword>
<keyword evidence="3" id="KW-0229">DNA integration</keyword>
<dbReference type="GO" id="GO:0003677">
    <property type="term" value="F:DNA binding"/>
    <property type="evidence" value="ECO:0007669"/>
    <property type="project" value="UniProtKB-UniRule"/>
</dbReference>
<dbReference type="Proteomes" id="UP000287872">
    <property type="component" value="Unassembled WGS sequence"/>
</dbReference>
<evidence type="ECO:0000313" key="10">
    <source>
        <dbReference type="Proteomes" id="UP000287872"/>
    </source>
</evidence>
<dbReference type="InterPro" id="IPR004107">
    <property type="entry name" value="Integrase_SAM-like_N"/>
</dbReference>
<evidence type="ECO:0000259" key="8">
    <source>
        <dbReference type="PROSITE" id="PS51900"/>
    </source>
</evidence>
<dbReference type="PANTHER" id="PTHR30349">
    <property type="entry name" value="PHAGE INTEGRASE-RELATED"/>
    <property type="match status" value="1"/>
</dbReference>
<dbReference type="EMBL" id="BHYK01000021">
    <property type="protein sequence ID" value="GCD11770.1"/>
    <property type="molecule type" value="Genomic_DNA"/>
</dbReference>
<dbReference type="GO" id="GO:0015074">
    <property type="term" value="P:DNA integration"/>
    <property type="evidence" value="ECO:0007669"/>
    <property type="project" value="UniProtKB-KW"/>
</dbReference>
<sequence>MMNSNGKFEEYLLKSRKDLKTVNAYGTDVRLFLEYIKIPLEVIDYIHIEKYKSYLFNNGYKISSINRKMVALNVFMKYNGKNIEINQEKFQLQSFQDNVIESEELFKIIEQAKIRNDYRAKALLYTMYYTGMRISETLQLTVFNIEQDTILIKGKGRKYRNVFIPNKLKAIWKEYMNFRINKGDKLFTGERGSITRETSNKIFKKYARLSGIDVKKAHNHNLRHLYCRKMISMNVDISTLADLVGHSDINITRKYLIKSKKELLDIINSLD</sequence>
<dbReference type="InterPro" id="IPR002104">
    <property type="entry name" value="Integrase_catalytic"/>
</dbReference>
<dbReference type="Pfam" id="PF02899">
    <property type="entry name" value="Phage_int_SAM_1"/>
    <property type="match status" value="1"/>
</dbReference>
<comment type="similarity">
    <text evidence="2">Belongs to the 'phage' integrase family.</text>
</comment>
<dbReference type="PROSITE" id="PS51898">
    <property type="entry name" value="TYR_RECOMBINASE"/>
    <property type="match status" value="1"/>
</dbReference>
<dbReference type="InterPro" id="IPR011010">
    <property type="entry name" value="DNA_brk_join_enz"/>
</dbReference>
<reference evidence="9 10" key="1">
    <citation type="submission" date="2018-11" db="EMBL/GenBank/DDBJ databases">
        <title>Genome sequencing and assembly of Clostridium tagluense strain A121.</title>
        <authorList>
            <person name="Murakami T."/>
            <person name="Segawa T."/>
            <person name="Shcherbakova V.A."/>
            <person name="Mori H."/>
            <person name="Yoshimura Y."/>
        </authorList>
    </citation>
    <scope>NUCLEOTIDE SEQUENCE [LARGE SCALE GENOMIC DNA]</scope>
    <source>
        <strain evidence="9 10">A121</strain>
    </source>
</reference>
<dbReference type="SUPFAM" id="SSF56349">
    <property type="entry name" value="DNA breaking-rejoining enzymes"/>
    <property type="match status" value="1"/>
</dbReference>
<evidence type="ECO:0000256" key="6">
    <source>
        <dbReference type="PROSITE-ProRule" id="PRU01248"/>
    </source>
</evidence>
<evidence type="ECO:0000259" key="7">
    <source>
        <dbReference type="PROSITE" id="PS51898"/>
    </source>
</evidence>
<dbReference type="AlphaFoldDB" id="A0A401UQH2"/>
<comment type="function">
    <text evidence="1">Site-specific tyrosine recombinase, which acts by catalyzing the cutting and rejoining of the recombining DNA molecules.</text>
</comment>
<keyword evidence="10" id="KW-1185">Reference proteome</keyword>